<dbReference type="InterPro" id="IPR008920">
    <property type="entry name" value="TF_FadR/GntR_C"/>
</dbReference>
<dbReference type="RefSeq" id="WP_136424441.1">
    <property type="nucleotide sequence ID" value="NZ_SSSN01000006.1"/>
</dbReference>
<dbReference type="PANTHER" id="PTHR43537:SF52">
    <property type="entry name" value="FATTY ACID METABOLISM REGULATOR PROTEIN"/>
    <property type="match status" value="1"/>
</dbReference>
<dbReference type="Gene3D" id="1.20.120.530">
    <property type="entry name" value="GntR ligand-binding domain-like"/>
    <property type="match status" value="1"/>
</dbReference>
<sequence>MPLERGGEQVTSERASLSDLVFSRLSGAIIDGTLAEGEVIRDAEVAGWLGVSRTPVREAIARLSLLGLVESEPSRYTRVTRISDELVAQTLEFTGYQASLAVRLAVMRMSDEEAGEAVVLIDAMILASDRDDPDGLYTASRSFVGYVTARSGNAVFAAMIREAGLVMERNLRSTRPLLGDQAERGEWYRQFREAICERDADYAEYCFRRIHHLTPGERR</sequence>
<dbReference type="GO" id="GO:0003677">
    <property type="term" value="F:DNA binding"/>
    <property type="evidence" value="ECO:0007669"/>
    <property type="project" value="UniProtKB-KW"/>
</dbReference>
<proteinExistence type="predicted"/>
<dbReference type="EMBL" id="SSSN01000006">
    <property type="protein sequence ID" value="THG34168.1"/>
    <property type="molecule type" value="Genomic_DNA"/>
</dbReference>
<accession>A0A4S4FV43</accession>
<dbReference type="PANTHER" id="PTHR43537">
    <property type="entry name" value="TRANSCRIPTIONAL REGULATOR, GNTR FAMILY"/>
    <property type="match status" value="1"/>
</dbReference>
<dbReference type="Proteomes" id="UP000307380">
    <property type="component" value="Unassembled WGS sequence"/>
</dbReference>
<dbReference type="GO" id="GO:0003700">
    <property type="term" value="F:DNA-binding transcription factor activity"/>
    <property type="evidence" value="ECO:0007669"/>
    <property type="project" value="InterPro"/>
</dbReference>
<dbReference type="Pfam" id="PF00392">
    <property type="entry name" value="GntR"/>
    <property type="match status" value="1"/>
</dbReference>
<protein>
    <submittedName>
        <fullName evidence="5">GntR family transcriptional regulator</fullName>
    </submittedName>
</protein>
<dbReference type="InterPro" id="IPR011711">
    <property type="entry name" value="GntR_C"/>
</dbReference>
<dbReference type="InterPro" id="IPR036388">
    <property type="entry name" value="WH-like_DNA-bd_sf"/>
</dbReference>
<dbReference type="PROSITE" id="PS50949">
    <property type="entry name" value="HTH_GNTR"/>
    <property type="match status" value="1"/>
</dbReference>
<gene>
    <name evidence="5" type="ORF">E6C70_10150</name>
</gene>
<reference evidence="5 6" key="1">
    <citation type="submission" date="2019-04" db="EMBL/GenBank/DDBJ databases">
        <authorList>
            <person name="Jiang L."/>
        </authorList>
    </citation>
    <scope>NUCLEOTIDE SEQUENCE [LARGE SCALE GENOMIC DNA]</scope>
    <source>
        <strain evidence="5 6">YIM 131861</strain>
    </source>
</reference>
<dbReference type="InterPro" id="IPR000524">
    <property type="entry name" value="Tscrpt_reg_HTH_GntR"/>
</dbReference>
<keyword evidence="1" id="KW-0805">Transcription regulation</keyword>
<dbReference type="InterPro" id="IPR036390">
    <property type="entry name" value="WH_DNA-bd_sf"/>
</dbReference>
<dbReference type="SUPFAM" id="SSF48008">
    <property type="entry name" value="GntR ligand-binding domain-like"/>
    <property type="match status" value="1"/>
</dbReference>
<dbReference type="Pfam" id="PF07729">
    <property type="entry name" value="FCD"/>
    <property type="match status" value="1"/>
</dbReference>
<evidence type="ECO:0000313" key="6">
    <source>
        <dbReference type="Proteomes" id="UP000307380"/>
    </source>
</evidence>
<dbReference type="SMART" id="SM00345">
    <property type="entry name" value="HTH_GNTR"/>
    <property type="match status" value="1"/>
</dbReference>
<dbReference type="OrthoDB" id="8680240at2"/>
<keyword evidence="6" id="KW-1185">Reference proteome</keyword>
<comment type="caution">
    <text evidence="5">The sequence shown here is derived from an EMBL/GenBank/DDBJ whole genome shotgun (WGS) entry which is preliminary data.</text>
</comment>
<feature type="domain" description="HTH gntR-type" evidence="4">
    <location>
        <begin position="15"/>
        <end position="82"/>
    </location>
</feature>
<keyword evidence="2" id="KW-0238">DNA-binding</keyword>
<dbReference type="AlphaFoldDB" id="A0A4S4FV43"/>
<evidence type="ECO:0000256" key="1">
    <source>
        <dbReference type="ARBA" id="ARBA00023015"/>
    </source>
</evidence>
<name>A0A4S4FV43_9MICO</name>
<dbReference type="SUPFAM" id="SSF46785">
    <property type="entry name" value="Winged helix' DNA-binding domain"/>
    <property type="match status" value="1"/>
</dbReference>
<evidence type="ECO:0000256" key="2">
    <source>
        <dbReference type="ARBA" id="ARBA00023125"/>
    </source>
</evidence>
<evidence type="ECO:0000259" key="4">
    <source>
        <dbReference type="PROSITE" id="PS50949"/>
    </source>
</evidence>
<organism evidence="5 6">
    <name type="scientific">Orlajensenia flava</name>
    <dbReference type="NCBI Taxonomy" id="2565934"/>
    <lineage>
        <taxon>Bacteria</taxon>
        <taxon>Bacillati</taxon>
        <taxon>Actinomycetota</taxon>
        <taxon>Actinomycetes</taxon>
        <taxon>Micrococcales</taxon>
        <taxon>Microbacteriaceae</taxon>
        <taxon>Orlajensenia</taxon>
    </lineage>
</organism>
<keyword evidence="3" id="KW-0804">Transcription</keyword>
<evidence type="ECO:0000256" key="3">
    <source>
        <dbReference type="ARBA" id="ARBA00023163"/>
    </source>
</evidence>
<evidence type="ECO:0000313" key="5">
    <source>
        <dbReference type="EMBL" id="THG34168.1"/>
    </source>
</evidence>
<dbReference type="Gene3D" id="1.10.10.10">
    <property type="entry name" value="Winged helix-like DNA-binding domain superfamily/Winged helix DNA-binding domain"/>
    <property type="match status" value="1"/>
</dbReference>